<evidence type="ECO:0000313" key="3">
    <source>
        <dbReference type="Proteomes" id="UP000823941"/>
    </source>
</evidence>
<dbReference type="InterPro" id="IPR000719">
    <property type="entry name" value="Prot_kinase_dom"/>
</dbReference>
<dbReference type="PROSITE" id="PS50011">
    <property type="entry name" value="PROTEIN_KINASE_DOM"/>
    <property type="match status" value="1"/>
</dbReference>
<dbReference type="PRINTS" id="PR00109">
    <property type="entry name" value="TYRKINASE"/>
</dbReference>
<proteinExistence type="predicted"/>
<dbReference type="PANTHER" id="PTHR24416:SF617">
    <property type="entry name" value="RET ONCOGENE, ISOFORM A"/>
    <property type="match status" value="1"/>
</dbReference>
<dbReference type="InterPro" id="IPR020635">
    <property type="entry name" value="Tyr_kinase_cat_dom"/>
</dbReference>
<dbReference type="EMBL" id="JAHIBW010000007">
    <property type="protein sequence ID" value="KAG7309251.1"/>
    <property type="molecule type" value="Genomic_DNA"/>
</dbReference>
<feature type="domain" description="Protein kinase" evidence="1">
    <location>
        <begin position="1"/>
        <end position="98"/>
    </location>
</feature>
<dbReference type="InterPro" id="IPR001245">
    <property type="entry name" value="Ser-Thr/Tyr_kinase_cat_dom"/>
</dbReference>
<dbReference type="Gene3D" id="1.10.510.10">
    <property type="entry name" value="Transferase(Phosphotransferase) domain 1"/>
    <property type="match status" value="1"/>
</dbReference>
<dbReference type="PANTHER" id="PTHR24416">
    <property type="entry name" value="TYROSINE-PROTEIN KINASE RECEPTOR"/>
    <property type="match status" value="1"/>
</dbReference>
<dbReference type="SMART" id="SM00219">
    <property type="entry name" value="TyrKc"/>
    <property type="match status" value="1"/>
</dbReference>
<comment type="caution">
    <text evidence="2">The sequence shown here is derived from an EMBL/GenBank/DDBJ whole genome shotgun (WGS) entry which is preliminary data.</text>
</comment>
<accession>A0ABQ7QW31</accession>
<dbReference type="InterPro" id="IPR050122">
    <property type="entry name" value="RTK"/>
</dbReference>
<evidence type="ECO:0000259" key="1">
    <source>
        <dbReference type="PROSITE" id="PS50011"/>
    </source>
</evidence>
<dbReference type="Proteomes" id="UP000823941">
    <property type="component" value="Chromosome 7"/>
</dbReference>
<dbReference type="Pfam" id="PF07714">
    <property type="entry name" value="PK_Tyr_Ser-Thr"/>
    <property type="match status" value="1"/>
</dbReference>
<dbReference type="InterPro" id="IPR011009">
    <property type="entry name" value="Kinase-like_dom_sf"/>
</dbReference>
<keyword evidence="3" id="KW-1185">Reference proteome</keyword>
<gene>
    <name evidence="2" type="ORF">JYU34_005184</name>
</gene>
<protein>
    <recommendedName>
        <fullName evidence="1">Protein kinase domain-containing protein</fullName>
    </recommendedName>
</protein>
<name>A0ABQ7QW31_PLUXY</name>
<dbReference type="SUPFAM" id="SSF56112">
    <property type="entry name" value="Protein kinase-like (PK-like)"/>
    <property type="match status" value="1"/>
</dbReference>
<organism evidence="2 3">
    <name type="scientific">Plutella xylostella</name>
    <name type="common">Diamondback moth</name>
    <name type="synonym">Plutella maculipennis</name>
    <dbReference type="NCBI Taxonomy" id="51655"/>
    <lineage>
        <taxon>Eukaryota</taxon>
        <taxon>Metazoa</taxon>
        <taxon>Ecdysozoa</taxon>
        <taxon>Arthropoda</taxon>
        <taxon>Hexapoda</taxon>
        <taxon>Insecta</taxon>
        <taxon>Pterygota</taxon>
        <taxon>Neoptera</taxon>
        <taxon>Endopterygota</taxon>
        <taxon>Lepidoptera</taxon>
        <taxon>Glossata</taxon>
        <taxon>Ditrysia</taxon>
        <taxon>Yponomeutoidea</taxon>
        <taxon>Plutellidae</taxon>
        <taxon>Plutella</taxon>
    </lineage>
</organism>
<evidence type="ECO:0000313" key="2">
    <source>
        <dbReference type="EMBL" id="KAG7309251.1"/>
    </source>
</evidence>
<sequence length="119" mass="13267">MDVCRWMAPESLTAGETSVKSDVWSFGVLLWELSTLGATPYPGKSVDEAGQMITTGQHMECPASCLPDLYSVMQQCWRLAPEERADFCACAAHLDRLLENNTDYLLLEDVPAEYFADLK</sequence>
<reference evidence="2 3" key="1">
    <citation type="submission" date="2021-06" db="EMBL/GenBank/DDBJ databases">
        <title>A haploid diamondback moth (Plutella xylostella L.) genome assembly resolves 31 chromosomes and identifies a diamide resistance mutation.</title>
        <authorList>
            <person name="Ward C.M."/>
            <person name="Perry K.D."/>
            <person name="Baker G."/>
            <person name="Powis K."/>
            <person name="Heckel D.G."/>
            <person name="Baxter S.W."/>
        </authorList>
    </citation>
    <scope>NUCLEOTIDE SEQUENCE [LARGE SCALE GENOMIC DNA]</scope>
    <source>
        <strain evidence="2 3">LV</strain>
        <tissue evidence="2">Single pupa</tissue>
    </source>
</reference>